<sequence>PGLRPIPGAVISGPGAAGTVMHSLALRKRRLLPPTKMAAYSVLLCPSAGVECQTFTFGSLLTGMAAIPKTVGLVKLGKQDFVLHAMGRGLQLTYPEAPRRAAAFLSYRLSSAARLPAGDIVDIFRRLVENDPQGLRRIRVGGSGRQLQLWHRGGECRGRAQGLTLVPWLGFPPDHFCYEGETTGQNDKAKEAERLGTYCGLQKSFLYPPRGSKPCPQSPSASASCLSDSDNLLQVAMPQKLLLTEEPTAWLRSLVSEQERMKQKAEKKRLKKKRHDKWIGSEGSVWSRMAGSPTRMSTGRYQEHQVPGASGLRHCRWGWEPTVQLWEPSSGTVLRGRGRTSSLPLLNFPFCSQDSLDLSSTFVSLALFKVVDWPPSACREKGLSQEPQGRSLGPQEEMKFGTSFAQIGFHHKAVVLFTQASKLNPRDHRLFGSHSFCHERPGQPVWALADAQPVWERGQFSAPYPADAYTFLFLVPLGPKCFEEAAAVLRETLRGGSQPDAAWERHSCLLQLALDQRGGSPGLPLSTGFPYAFPHLPWKHCSEGPWPSVSTLALSPTSPEPLQLVPPPYSEQKTRTPQRAGASWDLGPSTYLTPDEGGPVPNK</sequence>
<dbReference type="AlphaFoldDB" id="A0A4U1F346"/>
<gene>
    <name evidence="2" type="ORF">EI555_018359</name>
</gene>
<feature type="non-terminal residue" evidence="2">
    <location>
        <position position="1"/>
    </location>
</feature>
<protein>
    <submittedName>
        <fullName evidence="2">Uncharacterized protein</fullName>
    </submittedName>
</protein>
<dbReference type="InterPro" id="IPR011990">
    <property type="entry name" value="TPR-like_helical_dom_sf"/>
</dbReference>
<comment type="caution">
    <text evidence="2">The sequence shown here is derived from an EMBL/GenBank/DDBJ whole genome shotgun (WGS) entry which is preliminary data.</text>
</comment>
<name>A0A4U1F346_MONMO</name>
<evidence type="ECO:0000313" key="2">
    <source>
        <dbReference type="EMBL" id="TKC43633.1"/>
    </source>
</evidence>
<accession>A0A4U1F346</accession>
<dbReference type="Proteomes" id="UP000308365">
    <property type="component" value="Unassembled WGS sequence"/>
</dbReference>
<proteinExistence type="predicted"/>
<feature type="region of interest" description="Disordered" evidence="1">
    <location>
        <begin position="552"/>
        <end position="603"/>
    </location>
</feature>
<reference evidence="3" key="1">
    <citation type="journal article" date="2019" name="IScience">
        <title>Narwhal Genome Reveals Long-Term Low Genetic Diversity despite Current Large Abundance Size.</title>
        <authorList>
            <person name="Westbury M.V."/>
            <person name="Petersen B."/>
            <person name="Garde E."/>
            <person name="Heide-Jorgensen M.P."/>
            <person name="Lorenzen E.D."/>
        </authorList>
    </citation>
    <scope>NUCLEOTIDE SEQUENCE [LARGE SCALE GENOMIC DNA]</scope>
</reference>
<evidence type="ECO:0000313" key="3">
    <source>
        <dbReference type="Proteomes" id="UP000308365"/>
    </source>
</evidence>
<feature type="non-terminal residue" evidence="2">
    <location>
        <position position="603"/>
    </location>
</feature>
<organism evidence="2 3">
    <name type="scientific">Monodon monoceros</name>
    <name type="common">Narwhal</name>
    <name type="synonym">Ceratodon monodon</name>
    <dbReference type="NCBI Taxonomy" id="40151"/>
    <lineage>
        <taxon>Eukaryota</taxon>
        <taxon>Metazoa</taxon>
        <taxon>Chordata</taxon>
        <taxon>Craniata</taxon>
        <taxon>Vertebrata</taxon>
        <taxon>Euteleostomi</taxon>
        <taxon>Mammalia</taxon>
        <taxon>Eutheria</taxon>
        <taxon>Laurasiatheria</taxon>
        <taxon>Artiodactyla</taxon>
        <taxon>Whippomorpha</taxon>
        <taxon>Cetacea</taxon>
        <taxon>Odontoceti</taxon>
        <taxon>Monodontidae</taxon>
        <taxon>Monodon</taxon>
    </lineage>
</organism>
<dbReference type="PANTHER" id="PTHR47678">
    <property type="entry name" value="TETRATRICOPEPTIDE REPEAT PROTEIN 31"/>
    <property type="match status" value="1"/>
</dbReference>
<dbReference type="SUPFAM" id="SSF48452">
    <property type="entry name" value="TPR-like"/>
    <property type="match status" value="1"/>
</dbReference>
<evidence type="ECO:0000256" key="1">
    <source>
        <dbReference type="SAM" id="MobiDB-lite"/>
    </source>
</evidence>
<dbReference type="PANTHER" id="PTHR47678:SF1">
    <property type="entry name" value="TETRATRICOPEPTIDE REPEAT PROTEIN 31"/>
    <property type="match status" value="1"/>
</dbReference>
<dbReference type="EMBL" id="RWIC01000454">
    <property type="protein sequence ID" value="TKC43633.1"/>
    <property type="molecule type" value="Genomic_DNA"/>
</dbReference>